<keyword evidence="5 11" id="KW-0808">Transferase</keyword>
<gene>
    <name evidence="14" type="ORF">GPUH_LOCUS1974</name>
</gene>
<feature type="compositionally biased region" description="Polar residues" evidence="12">
    <location>
        <begin position="159"/>
        <end position="172"/>
    </location>
</feature>
<dbReference type="FunFam" id="3.40.50.150:FF:000033">
    <property type="entry name" value="Histone-lysine N-methyltransferase, H3 lysine-79 specific"/>
    <property type="match status" value="1"/>
</dbReference>
<dbReference type="PANTHER" id="PTHR21451:SF0">
    <property type="entry name" value="HISTONE-LYSINE N-METHYLTRANSFERASE, H3 LYSINE-79 SPECIFIC"/>
    <property type="match status" value="1"/>
</dbReference>
<dbReference type="GO" id="GO:0140956">
    <property type="term" value="F:histone H3K79 trimethyltransferase activity"/>
    <property type="evidence" value="ECO:0007669"/>
    <property type="project" value="UniProtKB-EC"/>
</dbReference>
<dbReference type="Pfam" id="PF08123">
    <property type="entry name" value="DOT1"/>
    <property type="match status" value="1"/>
</dbReference>
<evidence type="ECO:0000256" key="11">
    <source>
        <dbReference type="RuleBase" id="RU271113"/>
    </source>
</evidence>
<evidence type="ECO:0000256" key="7">
    <source>
        <dbReference type="ARBA" id="ARBA00022853"/>
    </source>
</evidence>
<protein>
    <recommendedName>
        <fullName evidence="3 11">Histone-lysine N-methyltransferase, H3 lysine-79 specific</fullName>
        <ecNumber evidence="2 11">2.1.1.360</ecNumber>
    </recommendedName>
    <alternativeName>
        <fullName evidence="9 11">Histone H3-K79 methyltransferase</fullName>
    </alternativeName>
</protein>
<keyword evidence="15" id="KW-1185">Reference proteome</keyword>
<dbReference type="Gene3D" id="3.40.50.150">
    <property type="entry name" value="Vaccinia Virus protein VP39"/>
    <property type="match status" value="1"/>
</dbReference>
<reference evidence="14 15" key="2">
    <citation type="submission" date="2018-11" db="EMBL/GenBank/DDBJ databases">
        <authorList>
            <consortium name="Pathogen Informatics"/>
        </authorList>
    </citation>
    <scope>NUCLEOTIDE SEQUENCE [LARGE SCALE GENOMIC DNA]</scope>
</reference>
<evidence type="ECO:0000313" key="15">
    <source>
        <dbReference type="Proteomes" id="UP000271098"/>
    </source>
</evidence>
<dbReference type="InterPro" id="IPR025789">
    <property type="entry name" value="DOT1_dom"/>
</dbReference>
<dbReference type="GO" id="GO:0000077">
    <property type="term" value="P:DNA damage checkpoint signaling"/>
    <property type="evidence" value="ECO:0007669"/>
    <property type="project" value="TreeGrafter"/>
</dbReference>
<evidence type="ECO:0000259" key="13">
    <source>
        <dbReference type="PROSITE" id="PS51569"/>
    </source>
</evidence>
<dbReference type="OrthoDB" id="443402at2759"/>
<reference evidence="16" key="1">
    <citation type="submission" date="2016-06" db="UniProtKB">
        <authorList>
            <consortium name="WormBaseParasite"/>
        </authorList>
    </citation>
    <scope>IDENTIFICATION</scope>
</reference>
<dbReference type="SUPFAM" id="SSF53335">
    <property type="entry name" value="S-adenosyl-L-methionine-dependent methyltransferases"/>
    <property type="match status" value="1"/>
</dbReference>
<keyword evidence="4 11" id="KW-0489">Methyltransferase</keyword>
<comment type="catalytic activity">
    <reaction evidence="10 11">
        <text>L-lysyl(79)-[histone H3] + 3 S-adenosyl-L-methionine = N(6),N(6),N(6)-trimethyl-L-lysyl(79)-[histone H3] + 3 S-adenosyl-L-homocysteine + 3 H(+)</text>
        <dbReference type="Rhea" id="RHEA:60328"/>
        <dbReference type="Rhea" id="RHEA-COMP:15549"/>
        <dbReference type="Rhea" id="RHEA-COMP:15552"/>
        <dbReference type="ChEBI" id="CHEBI:15378"/>
        <dbReference type="ChEBI" id="CHEBI:29969"/>
        <dbReference type="ChEBI" id="CHEBI:57856"/>
        <dbReference type="ChEBI" id="CHEBI:59789"/>
        <dbReference type="ChEBI" id="CHEBI:61961"/>
        <dbReference type="EC" id="2.1.1.360"/>
    </reaction>
</comment>
<evidence type="ECO:0000256" key="1">
    <source>
        <dbReference type="ARBA" id="ARBA00004123"/>
    </source>
</evidence>
<evidence type="ECO:0000256" key="4">
    <source>
        <dbReference type="ARBA" id="ARBA00022603"/>
    </source>
</evidence>
<proteinExistence type="inferred from homology"/>
<dbReference type="EMBL" id="UYRT01002715">
    <property type="protein sequence ID" value="VDK31383.1"/>
    <property type="molecule type" value="Genomic_DNA"/>
</dbReference>
<feature type="domain" description="DOT1" evidence="13">
    <location>
        <begin position="1"/>
        <end position="127"/>
    </location>
</feature>
<feature type="region of interest" description="Disordered" evidence="12">
    <location>
        <begin position="235"/>
        <end position="281"/>
    </location>
</feature>
<feature type="compositionally biased region" description="Basic and acidic residues" evidence="12">
    <location>
        <begin position="149"/>
        <end position="158"/>
    </location>
</feature>
<feature type="compositionally biased region" description="Polar residues" evidence="12">
    <location>
        <begin position="246"/>
        <end position="257"/>
    </location>
</feature>
<keyword evidence="6 11" id="KW-0949">S-adenosyl-L-methionine</keyword>
<evidence type="ECO:0000313" key="14">
    <source>
        <dbReference type="EMBL" id="VDK31383.1"/>
    </source>
</evidence>
<evidence type="ECO:0000256" key="9">
    <source>
        <dbReference type="ARBA" id="ARBA00029821"/>
    </source>
</evidence>
<dbReference type="InterPro" id="IPR029063">
    <property type="entry name" value="SAM-dependent_MTases_sf"/>
</dbReference>
<evidence type="ECO:0000256" key="12">
    <source>
        <dbReference type="SAM" id="MobiDB-lite"/>
    </source>
</evidence>
<keyword evidence="7 11" id="KW-0156">Chromatin regulator</keyword>
<comment type="miscellaneous">
    <text evidence="11">In contrast to other lysine histone methyltransferases, it does not contain a SET domain, suggesting the existence of another mechanism for methylation of lysine residues of histones.</text>
</comment>
<dbReference type="WBParaSite" id="GPUH_0000197901-mRNA-1">
    <property type="protein sequence ID" value="GPUH_0000197901-mRNA-1"/>
    <property type="gene ID" value="GPUH_0000197901"/>
</dbReference>
<keyword evidence="8 11" id="KW-0539">Nucleus</keyword>
<evidence type="ECO:0000256" key="8">
    <source>
        <dbReference type="ARBA" id="ARBA00023242"/>
    </source>
</evidence>
<organism evidence="16">
    <name type="scientific">Gongylonema pulchrum</name>
    <dbReference type="NCBI Taxonomy" id="637853"/>
    <lineage>
        <taxon>Eukaryota</taxon>
        <taxon>Metazoa</taxon>
        <taxon>Ecdysozoa</taxon>
        <taxon>Nematoda</taxon>
        <taxon>Chromadorea</taxon>
        <taxon>Rhabditida</taxon>
        <taxon>Spirurina</taxon>
        <taxon>Spiruromorpha</taxon>
        <taxon>Spiruroidea</taxon>
        <taxon>Gongylonematidae</taxon>
        <taxon>Gongylonema</taxon>
    </lineage>
</organism>
<evidence type="ECO:0000256" key="10">
    <source>
        <dbReference type="ARBA" id="ARBA00047770"/>
    </source>
</evidence>
<dbReference type="Proteomes" id="UP000271098">
    <property type="component" value="Unassembled WGS sequence"/>
</dbReference>
<evidence type="ECO:0000256" key="5">
    <source>
        <dbReference type="ARBA" id="ARBA00022679"/>
    </source>
</evidence>
<sequence length="307" mass="34937">MKWYGKKFRPFELHKGDFLDEKFRDLITKEATIILINNYAFTADLETRIKRELLSELKDGTRIISTKPYSMPNRTITDRHLNDISAILDVYEMKHCDNACSWTSNYVAYYHHTINRAKLEKYFLLQRNPSLKQGNGSEGSRRSSTSSKTSRETFRSWSRESSASLTNSSVTVQGHHGGTPTTAGRSHTPCERSASPMHRRNKQQNSDASDDEDYAAGPTTRRKWQEYCSIKTKGKRSAASSAASAEHNTSSGRSSKWPTPDFDYAPSKKMRKIGQRGRPRKTKVAAKVSPLFSLIFVEKEQAYSVFL</sequence>
<accession>A0A183CZT3</accession>
<comment type="function">
    <text evidence="11">Histone methyltransferase that specifically trimethylates histone H3 to form H3K79me3. This methylation is required for telomere silencing and for the pachytene checkpoint during the meiotic cell cycle by allowing the recruitment of RAD9 to double strand breaks. Nucleosomes are preferred as substrate compared to free histone.</text>
</comment>
<evidence type="ECO:0000256" key="6">
    <source>
        <dbReference type="ARBA" id="ARBA00022691"/>
    </source>
</evidence>
<dbReference type="GO" id="GO:0006281">
    <property type="term" value="P:DNA repair"/>
    <property type="evidence" value="ECO:0007669"/>
    <property type="project" value="TreeGrafter"/>
</dbReference>
<dbReference type="InterPro" id="IPR030445">
    <property type="entry name" value="H3-K79_meTrfase"/>
</dbReference>
<comment type="similarity">
    <text evidence="11">Belongs to the class I-like SAM-binding methyltransferase superfamily. DOT1 family.</text>
</comment>
<dbReference type="EC" id="2.1.1.360" evidence="2 11"/>
<feature type="region of interest" description="Disordered" evidence="12">
    <location>
        <begin position="129"/>
        <end position="220"/>
    </location>
</feature>
<feature type="compositionally biased region" description="Basic residues" evidence="12">
    <location>
        <begin position="268"/>
        <end position="281"/>
    </location>
</feature>
<dbReference type="GO" id="GO:0035097">
    <property type="term" value="C:histone methyltransferase complex"/>
    <property type="evidence" value="ECO:0007669"/>
    <property type="project" value="UniProtKB-ARBA"/>
</dbReference>
<evidence type="ECO:0000313" key="16">
    <source>
        <dbReference type="WBParaSite" id="GPUH_0000197901-mRNA-1"/>
    </source>
</evidence>
<comment type="subcellular location">
    <subcellularLocation>
        <location evidence="1 11">Nucleus</location>
    </subcellularLocation>
</comment>
<evidence type="ECO:0000256" key="3">
    <source>
        <dbReference type="ARBA" id="ARBA00020987"/>
    </source>
</evidence>
<dbReference type="PANTHER" id="PTHR21451">
    <property type="entry name" value="HISTONE H3 METHYLTRANSFERASE"/>
    <property type="match status" value="1"/>
</dbReference>
<dbReference type="PROSITE" id="PS51569">
    <property type="entry name" value="DOT1"/>
    <property type="match status" value="1"/>
</dbReference>
<name>A0A183CZT3_9BILA</name>
<dbReference type="AlphaFoldDB" id="A0A183CZT3"/>
<dbReference type="GO" id="GO:0032259">
    <property type="term" value="P:methylation"/>
    <property type="evidence" value="ECO:0007669"/>
    <property type="project" value="UniProtKB-KW"/>
</dbReference>
<evidence type="ECO:0000256" key="2">
    <source>
        <dbReference type="ARBA" id="ARBA00012190"/>
    </source>
</evidence>